<dbReference type="GO" id="GO:0006749">
    <property type="term" value="P:glutathione metabolic process"/>
    <property type="evidence" value="ECO:0007669"/>
    <property type="project" value="TreeGrafter"/>
</dbReference>
<comment type="catalytic activity">
    <reaction evidence="5">
        <text>RX + glutathione = an S-substituted glutathione + a halide anion + H(+)</text>
        <dbReference type="Rhea" id="RHEA:16437"/>
        <dbReference type="ChEBI" id="CHEBI:15378"/>
        <dbReference type="ChEBI" id="CHEBI:16042"/>
        <dbReference type="ChEBI" id="CHEBI:17792"/>
        <dbReference type="ChEBI" id="CHEBI:57925"/>
        <dbReference type="ChEBI" id="CHEBI:90779"/>
        <dbReference type="EC" id="2.5.1.18"/>
    </reaction>
</comment>
<gene>
    <name evidence="8" type="primary">GSTT1_1</name>
    <name evidence="8" type="ORF">CM83_50795</name>
</gene>
<dbReference type="PROSITE" id="PS50404">
    <property type="entry name" value="GST_NTER"/>
    <property type="match status" value="1"/>
</dbReference>
<dbReference type="AlphaFoldDB" id="A0A0A9XWC8"/>
<dbReference type="CDD" id="cd03050">
    <property type="entry name" value="GST_N_Theta"/>
    <property type="match status" value="1"/>
</dbReference>
<sequence>MASRLFSSAAKPLKLYLDTLSQPCRALEIFMKINKIPYEPVTINLGKLEHHSEEFAKVTPFHKVPVIDDNGFRLTESIAIFRYLCRHHKVEDKWYPKDSRKQAAVDEYLEWQHIGLRLHCGLYVWTMFFTPNITGELPSPALVEEREEKMENALDELNDIWLKNKRYVAGDEISFADLVAATEVEELKLTGYDPKTDRPALTDWIERVKNDTNPFYDISHTKINKIAAKRATPKA</sequence>
<evidence type="ECO:0000256" key="5">
    <source>
        <dbReference type="ARBA" id="ARBA00047960"/>
    </source>
</evidence>
<evidence type="ECO:0000256" key="3">
    <source>
        <dbReference type="ARBA" id="ARBA00022490"/>
    </source>
</evidence>
<dbReference type="SFLD" id="SFLDG01153">
    <property type="entry name" value="Main.4:_Theta-like"/>
    <property type="match status" value="1"/>
</dbReference>
<feature type="domain" description="GST C-terminal" evidence="7">
    <location>
        <begin position="98"/>
        <end position="234"/>
    </location>
</feature>
<dbReference type="InterPro" id="IPR040075">
    <property type="entry name" value="GST_N_Theta"/>
</dbReference>
<comment type="similarity">
    <text evidence="2">Belongs to the GST superfamily. Theta family.</text>
</comment>
<dbReference type="InterPro" id="IPR004045">
    <property type="entry name" value="Glutathione_S-Trfase_N"/>
</dbReference>
<dbReference type="InterPro" id="IPR036282">
    <property type="entry name" value="Glutathione-S-Trfase_C_sf"/>
</dbReference>
<evidence type="ECO:0000256" key="4">
    <source>
        <dbReference type="ARBA" id="ARBA00022679"/>
    </source>
</evidence>
<dbReference type="InterPro" id="IPR051369">
    <property type="entry name" value="GST_Theta"/>
</dbReference>
<dbReference type="SUPFAM" id="SSF47616">
    <property type="entry name" value="GST C-terminal domain-like"/>
    <property type="match status" value="1"/>
</dbReference>
<dbReference type="GO" id="GO:0005737">
    <property type="term" value="C:cytoplasm"/>
    <property type="evidence" value="ECO:0007669"/>
    <property type="project" value="UniProtKB-SubCell"/>
</dbReference>
<dbReference type="FunFam" id="3.40.30.10:FF:000176">
    <property type="entry name" value="Glutathione S-transferase theta-1"/>
    <property type="match status" value="1"/>
</dbReference>
<dbReference type="InterPro" id="IPR010987">
    <property type="entry name" value="Glutathione-S-Trfase_C-like"/>
</dbReference>
<name>A0A0A9XWC8_LYGHE</name>
<dbReference type="PROSITE" id="PS50405">
    <property type="entry name" value="GST_CTER"/>
    <property type="match status" value="1"/>
</dbReference>
<dbReference type="InterPro" id="IPR040077">
    <property type="entry name" value="GST_C_Theta"/>
</dbReference>
<evidence type="ECO:0000259" key="7">
    <source>
        <dbReference type="PROSITE" id="PS50405"/>
    </source>
</evidence>
<dbReference type="SFLD" id="SFLDG00358">
    <property type="entry name" value="Main_(cytGST)"/>
    <property type="match status" value="1"/>
</dbReference>
<evidence type="ECO:0000256" key="2">
    <source>
        <dbReference type="ARBA" id="ARBA00009899"/>
    </source>
</evidence>
<keyword evidence="4 8" id="KW-0808">Transferase</keyword>
<protein>
    <submittedName>
        <fullName evidence="8">Glutathione S-transferase theta-1</fullName>
    </submittedName>
</protein>
<evidence type="ECO:0000256" key="1">
    <source>
        <dbReference type="ARBA" id="ARBA00004496"/>
    </source>
</evidence>
<dbReference type="PANTHER" id="PTHR43917">
    <property type="match status" value="1"/>
</dbReference>
<dbReference type="PANTHER" id="PTHR43917:SF8">
    <property type="entry name" value="GH16740P-RELATED"/>
    <property type="match status" value="1"/>
</dbReference>
<proteinExistence type="inferred from homology"/>
<reference evidence="8" key="2">
    <citation type="submission" date="2014-07" db="EMBL/GenBank/DDBJ databases">
        <authorList>
            <person name="Hull J."/>
        </authorList>
    </citation>
    <scope>NUCLEOTIDE SEQUENCE</scope>
</reference>
<accession>A0A0A9XWC8</accession>
<dbReference type="Pfam" id="PF02798">
    <property type="entry name" value="GST_N"/>
    <property type="match status" value="1"/>
</dbReference>
<dbReference type="SFLD" id="SFLDS00019">
    <property type="entry name" value="Glutathione_Transferase_(cytos"/>
    <property type="match status" value="1"/>
</dbReference>
<keyword evidence="3" id="KW-0963">Cytoplasm</keyword>
<dbReference type="Pfam" id="PF00043">
    <property type="entry name" value="GST_C"/>
    <property type="match status" value="1"/>
</dbReference>
<dbReference type="FunFam" id="1.20.1050.10:FF:000039">
    <property type="entry name" value="Glutathione S-transferase theta-1"/>
    <property type="match status" value="1"/>
</dbReference>
<dbReference type="EMBL" id="GBHO01019898">
    <property type="protein sequence ID" value="JAG23706.1"/>
    <property type="molecule type" value="Transcribed_RNA"/>
</dbReference>
<dbReference type="InterPro" id="IPR040079">
    <property type="entry name" value="Glutathione_S-Trfase"/>
</dbReference>
<dbReference type="CDD" id="cd03183">
    <property type="entry name" value="GST_C_Theta"/>
    <property type="match status" value="1"/>
</dbReference>
<comment type="subcellular location">
    <subcellularLocation>
        <location evidence="1">Cytoplasm</location>
    </subcellularLocation>
</comment>
<dbReference type="Gene3D" id="3.40.30.10">
    <property type="entry name" value="Glutaredoxin"/>
    <property type="match status" value="1"/>
</dbReference>
<dbReference type="InterPro" id="IPR036249">
    <property type="entry name" value="Thioredoxin-like_sf"/>
</dbReference>
<evidence type="ECO:0000313" key="8">
    <source>
        <dbReference type="EMBL" id="JAG23706.1"/>
    </source>
</evidence>
<evidence type="ECO:0000259" key="6">
    <source>
        <dbReference type="PROSITE" id="PS50404"/>
    </source>
</evidence>
<dbReference type="Gene3D" id="1.20.1050.10">
    <property type="match status" value="1"/>
</dbReference>
<organism evidence="8">
    <name type="scientific">Lygus hesperus</name>
    <name type="common">Western plant bug</name>
    <dbReference type="NCBI Taxonomy" id="30085"/>
    <lineage>
        <taxon>Eukaryota</taxon>
        <taxon>Metazoa</taxon>
        <taxon>Ecdysozoa</taxon>
        <taxon>Arthropoda</taxon>
        <taxon>Hexapoda</taxon>
        <taxon>Insecta</taxon>
        <taxon>Pterygota</taxon>
        <taxon>Neoptera</taxon>
        <taxon>Paraneoptera</taxon>
        <taxon>Hemiptera</taxon>
        <taxon>Heteroptera</taxon>
        <taxon>Panheteroptera</taxon>
        <taxon>Cimicomorpha</taxon>
        <taxon>Miridae</taxon>
        <taxon>Mirini</taxon>
        <taxon>Lygus</taxon>
    </lineage>
</organism>
<dbReference type="InterPro" id="IPR004046">
    <property type="entry name" value="GST_C"/>
</dbReference>
<dbReference type="SUPFAM" id="SSF52833">
    <property type="entry name" value="Thioredoxin-like"/>
    <property type="match status" value="1"/>
</dbReference>
<feature type="domain" description="GST N-terminal" evidence="6">
    <location>
        <begin position="11"/>
        <end position="92"/>
    </location>
</feature>
<dbReference type="GO" id="GO:0004364">
    <property type="term" value="F:glutathione transferase activity"/>
    <property type="evidence" value="ECO:0007669"/>
    <property type="project" value="UniProtKB-EC"/>
</dbReference>
<reference evidence="8" key="1">
    <citation type="journal article" date="2014" name="PLoS ONE">
        <title>Transcriptome-Based Identification of ABC Transporters in the Western Tarnished Plant Bug Lygus hesperus.</title>
        <authorList>
            <person name="Hull J.J."/>
            <person name="Chaney K."/>
            <person name="Geib S.M."/>
            <person name="Fabrick J.A."/>
            <person name="Brent C.S."/>
            <person name="Walsh D."/>
            <person name="Lavine L.C."/>
        </authorList>
    </citation>
    <scope>NUCLEOTIDE SEQUENCE</scope>
</reference>